<dbReference type="SUPFAM" id="SSF56112">
    <property type="entry name" value="Protein kinase-like (PK-like)"/>
    <property type="match status" value="1"/>
</dbReference>
<comment type="caution">
    <text evidence="14">The sequence shown here is derived from an EMBL/GenBank/DDBJ whole genome shotgun (WGS) entry which is preliminary data.</text>
</comment>
<keyword evidence="9 12" id="KW-0067">ATP-binding</keyword>
<evidence type="ECO:0000313" key="15">
    <source>
        <dbReference type="Proteomes" id="UP001168821"/>
    </source>
</evidence>
<evidence type="ECO:0000256" key="8">
    <source>
        <dbReference type="ARBA" id="ARBA00022777"/>
    </source>
</evidence>
<dbReference type="InterPro" id="IPR000719">
    <property type="entry name" value="Prot_kinase_dom"/>
</dbReference>
<evidence type="ECO:0000256" key="3">
    <source>
        <dbReference type="ARBA" id="ARBA00012513"/>
    </source>
</evidence>
<evidence type="ECO:0000256" key="7">
    <source>
        <dbReference type="ARBA" id="ARBA00022741"/>
    </source>
</evidence>
<evidence type="ECO:0000256" key="4">
    <source>
        <dbReference type="ARBA" id="ARBA00022490"/>
    </source>
</evidence>
<evidence type="ECO:0000256" key="10">
    <source>
        <dbReference type="ARBA" id="ARBA00047899"/>
    </source>
</evidence>
<dbReference type="GO" id="GO:0005524">
    <property type="term" value="F:ATP binding"/>
    <property type="evidence" value="ECO:0007669"/>
    <property type="project" value="UniProtKB-UniRule"/>
</dbReference>
<dbReference type="Gene3D" id="1.10.510.10">
    <property type="entry name" value="Transferase(Phosphotransferase) domain 1"/>
    <property type="match status" value="1"/>
</dbReference>
<evidence type="ECO:0000256" key="11">
    <source>
        <dbReference type="ARBA" id="ARBA00048679"/>
    </source>
</evidence>
<keyword evidence="8" id="KW-0418">Kinase</keyword>
<dbReference type="SMART" id="SM00220">
    <property type="entry name" value="S_TKc"/>
    <property type="match status" value="1"/>
</dbReference>
<evidence type="ECO:0000313" key="14">
    <source>
        <dbReference type="EMBL" id="KAJ3615648.1"/>
    </source>
</evidence>
<evidence type="ECO:0000256" key="2">
    <source>
        <dbReference type="ARBA" id="ARBA00005926"/>
    </source>
</evidence>
<proteinExistence type="inferred from homology"/>
<keyword evidence="5" id="KW-0723">Serine/threonine-protein kinase</keyword>
<feature type="domain" description="Protein kinase" evidence="13">
    <location>
        <begin position="6"/>
        <end position="363"/>
    </location>
</feature>
<comment type="similarity">
    <text evidence="2">Belongs to the protein kinase superfamily. CK1 Ser/Thr protein kinase family. Casein kinase I subfamily.</text>
</comment>
<dbReference type="PROSITE" id="PS50011">
    <property type="entry name" value="PROTEIN_KINASE_DOM"/>
    <property type="match status" value="1"/>
</dbReference>
<comment type="subcellular location">
    <subcellularLocation>
        <location evidence="1">Cytoplasm</location>
    </subcellularLocation>
</comment>
<dbReference type="EC" id="2.7.11.1" evidence="3"/>
<dbReference type="EMBL" id="JALNTZ010003988">
    <property type="protein sequence ID" value="KAJ3615648.1"/>
    <property type="molecule type" value="Genomic_DNA"/>
</dbReference>
<evidence type="ECO:0000256" key="9">
    <source>
        <dbReference type="ARBA" id="ARBA00022840"/>
    </source>
</evidence>
<dbReference type="AlphaFoldDB" id="A0AA38HGF9"/>
<dbReference type="InterPro" id="IPR011009">
    <property type="entry name" value="Kinase-like_dom_sf"/>
</dbReference>
<dbReference type="Proteomes" id="UP001168821">
    <property type="component" value="Unassembled WGS sequence"/>
</dbReference>
<feature type="binding site" evidence="12">
    <location>
        <position position="35"/>
    </location>
    <ligand>
        <name>ATP</name>
        <dbReference type="ChEBI" id="CHEBI:30616"/>
    </ligand>
</feature>
<dbReference type="PANTHER" id="PTHR11909">
    <property type="entry name" value="CASEIN KINASE-RELATED"/>
    <property type="match status" value="1"/>
</dbReference>
<comment type="catalytic activity">
    <reaction evidence="11">
        <text>L-seryl-[protein] + ATP = O-phospho-L-seryl-[protein] + ADP + H(+)</text>
        <dbReference type="Rhea" id="RHEA:17989"/>
        <dbReference type="Rhea" id="RHEA-COMP:9863"/>
        <dbReference type="Rhea" id="RHEA-COMP:11604"/>
        <dbReference type="ChEBI" id="CHEBI:15378"/>
        <dbReference type="ChEBI" id="CHEBI:29999"/>
        <dbReference type="ChEBI" id="CHEBI:30616"/>
        <dbReference type="ChEBI" id="CHEBI:83421"/>
        <dbReference type="ChEBI" id="CHEBI:456216"/>
        <dbReference type="EC" id="2.7.11.1"/>
    </reaction>
</comment>
<evidence type="ECO:0000259" key="13">
    <source>
        <dbReference type="PROSITE" id="PS50011"/>
    </source>
</evidence>
<reference evidence="14" key="1">
    <citation type="journal article" date="2023" name="G3 (Bethesda)">
        <title>Whole genome assemblies of Zophobas morio and Tenebrio molitor.</title>
        <authorList>
            <person name="Kaur S."/>
            <person name="Stinson S.A."/>
            <person name="diCenzo G.C."/>
        </authorList>
    </citation>
    <scope>NUCLEOTIDE SEQUENCE</scope>
    <source>
        <strain evidence="14">QUZm001</strain>
    </source>
</reference>
<keyword evidence="15" id="KW-1185">Reference proteome</keyword>
<name>A0AA38HGF9_9CUCU</name>
<dbReference type="PROSITE" id="PS00107">
    <property type="entry name" value="PROTEIN_KINASE_ATP"/>
    <property type="match status" value="1"/>
</dbReference>
<dbReference type="FunFam" id="1.10.510.10:FF:000703">
    <property type="entry name" value="Casein kinase I gamma"/>
    <property type="match status" value="1"/>
</dbReference>
<dbReference type="InterPro" id="IPR050235">
    <property type="entry name" value="CK1_Ser-Thr_kinase"/>
</dbReference>
<dbReference type="GO" id="GO:0005737">
    <property type="term" value="C:cytoplasm"/>
    <property type="evidence" value="ECO:0007669"/>
    <property type="project" value="UniProtKB-SubCell"/>
</dbReference>
<dbReference type="GO" id="GO:0032880">
    <property type="term" value="P:regulation of protein localization"/>
    <property type="evidence" value="ECO:0007669"/>
    <property type="project" value="UniProtKB-ARBA"/>
</dbReference>
<accession>A0AA38HGF9</accession>
<protein>
    <recommendedName>
        <fullName evidence="3">non-specific serine/threonine protein kinase</fullName>
        <ecNumber evidence="3">2.7.11.1</ecNumber>
    </recommendedName>
</protein>
<sequence length="363" mass="42007">MVGPNFRVGKKIGAGNFGFIHLGKILCTNEDVAIKLEPVYARSPQLHLEYQFYKLLLDDSEDPPTGFPTVHYFGLAGKFNALVLELLGPSLEDLFEACHRKFSLKTVCLIAYQLLTRIEHVHQKRIIFRDTKPENFLIGRKEKGMQNTIYMIDFGLAKEYIDINGKHIPYREHKSLTGTARYMSINTHLGREQSRRDDLEALGHMFLYFLRGSLPWQGLKADNLKERYQKIGETKRNTSVEELCAGFPLEIETYLRYSRELDFFATPDYEYCRNLFKTICDHNNWTFDDKFDWSDLLISSISADNATIVKPTTTQQEAQGNIGGLYTRVYSNSKGPNRDVEEPEDAVYCFCIRRKKKKKNHLT</sequence>
<comment type="catalytic activity">
    <reaction evidence="10">
        <text>L-threonyl-[protein] + ATP = O-phospho-L-threonyl-[protein] + ADP + H(+)</text>
        <dbReference type="Rhea" id="RHEA:46608"/>
        <dbReference type="Rhea" id="RHEA-COMP:11060"/>
        <dbReference type="Rhea" id="RHEA-COMP:11605"/>
        <dbReference type="ChEBI" id="CHEBI:15378"/>
        <dbReference type="ChEBI" id="CHEBI:30013"/>
        <dbReference type="ChEBI" id="CHEBI:30616"/>
        <dbReference type="ChEBI" id="CHEBI:61977"/>
        <dbReference type="ChEBI" id="CHEBI:456216"/>
        <dbReference type="EC" id="2.7.11.1"/>
    </reaction>
</comment>
<keyword evidence="4" id="KW-0963">Cytoplasm</keyword>
<dbReference type="GO" id="GO:0071944">
    <property type="term" value="C:cell periphery"/>
    <property type="evidence" value="ECO:0007669"/>
    <property type="project" value="UniProtKB-ARBA"/>
</dbReference>
<evidence type="ECO:0000256" key="1">
    <source>
        <dbReference type="ARBA" id="ARBA00004496"/>
    </source>
</evidence>
<organism evidence="14 15">
    <name type="scientific">Zophobas morio</name>
    <dbReference type="NCBI Taxonomy" id="2755281"/>
    <lineage>
        <taxon>Eukaryota</taxon>
        <taxon>Metazoa</taxon>
        <taxon>Ecdysozoa</taxon>
        <taxon>Arthropoda</taxon>
        <taxon>Hexapoda</taxon>
        <taxon>Insecta</taxon>
        <taxon>Pterygota</taxon>
        <taxon>Neoptera</taxon>
        <taxon>Endopterygota</taxon>
        <taxon>Coleoptera</taxon>
        <taxon>Polyphaga</taxon>
        <taxon>Cucujiformia</taxon>
        <taxon>Tenebrionidae</taxon>
        <taxon>Zophobas</taxon>
    </lineage>
</organism>
<keyword evidence="6" id="KW-0808">Transferase</keyword>
<evidence type="ECO:0000256" key="5">
    <source>
        <dbReference type="ARBA" id="ARBA00022527"/>
    </source>
</evidence>
<gene>
    <name evidence="14" type="ORF">Zmor_012404</name>
</gene>
<keyword evidence="7 12" id="KW-0547">Nucleotide-binding</keyword>
<dbReference type="GO" id="GO:0004674">
    <property type="term" value="F:protein serine/threonine kinase activity"/>
    <property type="evidence" value="ECO:0007669"/>
    <property type="project" value="UniProtKB-KW"/>
</dbReference>
<dbReference type="Pfam" id="PF00069">
    <property type="entry name" value="Pkinase"/>
    <property type="match status" value="1"/>
</dbReference>
<evidence type="ECO:0000256" key="6">
    <source>
        <dbReference type="ARBA" id="ARBA00022679"/>
    </source>
</evidence>
<dbReference type="InterPro" id="IPR017441">
    <property type="entry name" value="Protein_kinase_ATP_BS"/>
</dbReference>
<evidence type="ECO:0000256" key="12">
    <source>
        <dbReference type="PROSITE-ProRule" id="PRU10141"/>
    </source>
</evidence>